<sequence>MTKENMAQTFFENRVKKNKLSNDQLKKAISLMKQKREMLELSIYIEEFEKEIQQQGAREINNDEICASIDGKQISNGKLNNSKFNKKYLIDFEVDFLSEEIYIDYDFEKLLQPKAA</sequence>
<evidence type="ECO:0000256" key="1">
    <source>
        <dbReference type="SAM" id="Coils"/>
    </source>
</evidence>
<keyword evidence="3" id="KW-1185">Reference proteome</keyword>
<dbReference type="EMBL" id="CP147244">
    <property type="protein sequence ID" value="WYK00074.1"/>
    <property type="molecule type" value="Genomic_DNA"/>
</dbReference>
<name>A0AAQ3W7A9_9ENTE</name>
<dbReference type="AlphaFoldDB" id="A0AAQ3W7A9"/>
<organism evidence="2 3">
    <name type="scientific">Candidatus Enterococcus palustris</name>
    <dbReference type="NCBI Taxonomy" id="1834189"/>
    <lineage>
        <taxon>Bacteria</taxon>
        <taxon>Bacillati</taxon>
        <taxon>Bacillota</taxon>
        <taxon>Bacilli</taxon>
        <taxon>Lactobacillales</taxon>
        <taxon>Enterococcaceae</taxon>
        <taxon>Enterococcus</taxon>
    </lineage>
</organism>
<accession>A0AAQ3W7A9</accession>
<dbReference type="Proteomes" id="UP000194948">
    <property type="component" value="Chromosome"/>
</dbReference>
<evidence type="ECO:0000313" key="3">
    <source>
        <dbReference type="Proteomes" id="UP000194948"/>
    </source>
</evidence>
<evidence type="ECO:0000313" key="2">
    <source>
        <dbReference type="EMBL" id="WYK00074.1"/>
    </source>
</evidence>
<reference evidence="2 3" key="2">
    <citation type="submission" date="2024-03" db="EMBL/GenBank/DDBJ databases">
        <title>The Genome Sequence of Enterococcus sp. DIV0205d.</title>
        <authorList>
            <consortium name="The Broad Institute Genomics Platform"/>
            <consortium name="The Broad Institute Microbial Omics Core"/>
            <consortium name="The Broad Institute Genomic Center for Infectious Diseases"/>
            <person name="Earl A."/>
            <person name="Manson A."/>
            <person name="Gilmore M."/>
            <person name="Schwartman J."/>
            <person name="Shea T."/>
            <person name="Abouelleil A."/>
            <person name="Cao P."/>
            <person name="Chapman S."/>
            <person name="Cusick C."/>
            <person name="Young S."/>
            <person name="Neafsey D."/>
            <person name="Nusbaum C."/>
            <person name="Birren B."/>
        </authorList>
    </citation>
    <scope>NUCLEOTIDE SEQUENCE [LARGE SCALE GENOMIC DNA]</scope>
    <source>
        <strain evidence="2 3">7F3_DIV0205</strain>
    </source>
</reference>
<reference evidence="3" key="1">
    <citation type="submission" date="2017-05" db="EMBL/GenBank/DDBJ databases">
        <title>The Genome Sequence of EEnterococcus faecalis 9F2_4866.</title>
        <authorList>
            <consortium name="The Broad Institute Genomics Platform"/>
            <consortium name="The Broad Institute Genomic Center for Infectious Diseases"/>
            <person name="Earl A."/>
            <person name="Manson A."/>
            <person name="Schwartman J."/>
            <person name="Gilmore M."/>
            <person name="Abouelleil A."/>
            <person name="Cao P."/>
            <person name="Chapman S."/>
            <person name="Cusick C."/>
            <person name="Shea T."/>
            <person name="Young S."/>
            <person name="Neafsey D."/>
            <person name="Nusbaum C."/>
            <person name="Birren B."/>
        </authorList>
    </citation>
    <scope>NUCLEOTIDE SEQUENCE [LARGE SCALE GENOMIC DNA]</scope>
    <source>
        <strain evidence="3">7F3_DIV0205</strain>
    </source>
</reference>
<dbReference type="RefSeq" id="WP_086313641.1">
    <property type="nucleotide sequence ID" value="NZ_CP147244.1"/>
</dbReference>
<feature type="coiled-coil region" evidence="1">
    <location>
        <begin position="22"/>
        <end position="51"/>
    </location>
</feature>
<proteinExistence type="predicted"/>
<gene>
    <name evidence="2" type="ORF">A5821_001168</name>
</gene>
<protein>
    <submittedName>
        <fullName evidence="2">Uncharacterized protein</fullName>
    </submittedName>
</protein>
<keyword evidence="1" id="KW-0175">Coiled coil</keyword>